<dbReference type="AlphaFoldDB" id="A0A2P7QI83"/>
<accession>A0A2P7QI83</accession>
<name>A0A2P7QI83_9SPHN</name>
<keyword evidence="3" id="KW-1185">Reference proteome</keyword>
<gene>
    <name evidence="2" type="ORF">C7I55_21735</name>
</gene>
<dbReference type="CDD" id="cd04301">
    <property type="entry name" value="NAT_SF"/>
    <property type="match status" value="1"/>
</dbReference>
<evidence type="ECO:0000313" key="2">
    <source>
        <dbReference type="EMBL" id="PSJ37684.1"/>
    </source>
</evidence>
<dbReference type="GO" id="GO:0016747">
    <property type="term" value="F:acyltransferase activity, transferring groups other than amino-acyl groups"/>
    <property type="evidence" value="ECO:0007669"/>
    <property type="project" value="InterPro"/>
</dbReference>
<dbReference type="InterPro" id="IPR016181">
    <property type="entry name" value="Acyl_CoA_acyltransferase"/>
</dbReference>
<comment type="caution">
    <text evidence="2">The sequence shown here is derived from an EMBL/GenBank/DDBJ whole genome shotgun (WGS) entry which is preliminary data.</text>
</comment>
<dbReference type="EMBL" id="PXYI01000008">
    <property type="protein sequence ID" value="PSJ37684.1"/>
    <property type="molecule type" value="Genomic_DNA"/>
</dbReference>
<feature type="domain" description="N-acetyltransferase" evidence="1">
    <location>
        <begin position="17"/>
        <end position="165"/>
    </location>
</feature>
<dbReference type="Gene3D" id="3.40.630.30">
    <property type="match status" value="1"/>
</dbReference>
<dbReference type="InterPro" id="IPR000182">
    <property type="entry name" value="GNAT_dom"/>
</dbReference>
<dbReference type="Proteomes" id="UP000241167">
    <property type="component" value="Unassembled WGS sequence"/>
</dbReference>
<evidence type="ECO:0000313" key="3">
    <source>
        <dbReference type="Proteomes" id="UP000241167"/>
    </source>
</evidence>
<dbReference type="PROSITE" id="PS51186">
    <property type="entry name" value="GNAT"/>
    <property type="match status" value="1"/>
</dbReference>
<evidence type="ECO:0000259" key="1">
    <source>
        <dbReference type="PROSITE" id="PS51186"/>
    </source>
</evidence>
<dbReference type="OrthoDB" id="9812289at2"/>
<dbReference type="SUPFAM" id="SSF55729">
    <property type="entry name" value="Acyl-CoA N-acyltransferases (Nat)"/>
    <property type="match status" value="1"/>
</dbReference>
<dbReference type="RefSeq" id="WP_106515127.1">
    <property type="nucleotide sequence ID" value="NZ_PXYI01000008.1"/>
</dbReference>
<organism evidence="2 3">
    <name type="scientific">Allosphingosinicella deserti</name>
    <dbReference type="NCBI Taxonomy" id="2116704"/>
    <lineage>
        <taxon>Bacteria</taxon>
        <taxon>Pseudomonadati</taxon>
        <taxon>Pseudomonadota</taxon>
        <taxon>Alphaproteobacteria</taxon>
        <taxon>Sphingomonadales</taxon>
        <taxon>Sphingomonadaceae</taxon>
        <taxon>Allosphingosinicella</taxon>
    </lineage>
</organism>
<protein>
    <recommendedName>
        <fullName evidence="1">N-acetyltransferase domain-containing protein</fullName>
    </recommendedName>
</protein>
<sequence length="204" mass="22779">MTTRSTQDTGAEQFGAFAISRYEGDAARCEQELLAACQRIFPGFDGGYLVPRLHTVTDPVLFVARVGLRLAAFKLAYRPRPTLLYSWLGGVDPESKRRGVAAHLMRKQHALTRHAGCAAIETRTRATITPMIMLNLRHGFEITGYGIDHQEAPAGRDATMRYAARLEEGKWIETGDLVAQGRTPERMFEMELTRIGDCNWPAAR</sequence>
<reference evidence="2 3" key="1">
    <citation type="submission" date="2018-03" db="EMBL/GenBank/DDBJ databases">
        <title>The draft genome of Sphingosinicella sp. GL-C-18.</title>
        <authorList>
            <person name="Liu L."/>
            <person name="Li L."/>
            <person name="Liang L."/>
            <person name="Zhang X."/>
            <person name="Wang T."/>
        </authorList>
    </citation>
    <scope>NUCLEOTIDE SEQUENCE [LARGE SCALE GENOMIC DNA]</scope>
    <source>
        <strain evidence="2 3">GL-C-18</strain>
    </source>
</reference>
<proteinExistence type="predicted"/>